<reference evidence="2 3" key="1">
    <citation type="submission" date="2024-03" db="EMBL/GenBank/DDBJ databases">
        <title>Human intestinal bacterial collection.</title>
        <authorList>
            <person name="Pauvert C."/>
            <person name="Hitch T.C.A."/>
            <person name="Clavel T."/>
        </authorList>
    </citation>
    <scope>NUCLEOTIDE SEQUENCE [LARGE SCALE GENOMIC DNA]</scope>
    <source>
        <strain evidence="2 3">CLA-JM-H38</strain>
    </source>
</reference>
<gene>
    <name evidence="2" type="ORF">WMO39_00995</name>
</gene>
<evidence type="ECO:0000256" key="1">
    <source>
        <dbReference type="SAM" id="SignalP"/>
    </source>
</evidence>
<name>A0ABV1F6A9_9FIRM</name>
<keyword evidence="1" id="KW-0732">Signal</keyword>
<accession>A0ABV1F6A9</accession>
<organism evidence="2 3">
    <name type="scientific">Ruminococcoides intestinale</name>
    <dbReference type="NCBI Taxonomy" id="3133162"/>
    <lineage>
        <taxon>Bacteria</taxon>
        <taxon>Bacillati</taxon>
        <taxon>Bacillota</taxon>
        <taxon>Clostridia</taxon>
        <taxon>Eubacteriales</taxon>
        <taxon>Oscillospiraceae</taxon>
        <taxon>Ruminococcoides</taxon>
    </lineage>
</organism>
<dbReference type="InterPro" id="IPR032675">
    <property type="entry name" value="LRR_dom_sf"/>
</dbReference>
<dbReference type="RefSeq" id="WP_367285879.1">
    <property type="nucleotide sequence ID" value="NZ_JBBMEZ010000002.1"/>
</dbReference>
<evidence type="ECO:0000313" key="2">
    <source>
        <dbReference type="EMBL" id="MEQ2468909.1"/>
    </source>
</evidence>
<feature type="signal peptide" evidence="1">
    <location>
        <begin position="1"/>
        <end position="30"/>
    </location>
</feature>
<dbReference type="EMBL" id="JBBMEZ010000002">
    <property type="protein sequence ID" value="MEQ2468909.1"/>
    <property type="molecule type" value="Genomic_DNA"/>
</dbReference>
<evidence type="ECO:0000313" key="3">
    <source>
        <dbReference type="Proteomes" id="UP001490816"/>
    </source>
</evidence>
<keyword evidence="3" id="KW-1185">Reference proteome</keyword>
<dbReference type="Gene3D" id="3.80.10.10">
    <property type="entry name" value="Ribonuclease Inhibitor"/>
    <property type="match status" value="2"/>
</dbReference>
<feature type="chain" id="PRO_5046553619" evidence="1">
    <location>
        <begin position="31"/>
        <end position="331"/>
    </location>
</feature>
<comment type="caution">
    <text evidence="2">The sequence shown here is derived from an EMBL/GenBank/DDBJ whole genome shotgun (WGS) entry which is preliminary data.</text>
</comment>
<proteinExistence type="predicted"/>
<sequence>MKSKLFTHKFFVVLCISVAALLGLSFLARATIVNNRFEQMAVDRKYRLKPSADGQFLIQFQDDKNGNFYATVGLFQGGYYGLDDAYIPTSYDENTKITAIEKEAFSEFDCLKKVVIPNGICEIKDDAFKDSKNITEIYIAPSVNKIAKTAFDGIDNLTIYAEKGSYAEKFAVENKINYKNYTTEPENPEAKNTDYSKIRNGAYYGEYYNYDVIYDDGKPVCVITKYNPMSSEEKLEIPANIDGLDVISIADDAINYGGAKETVVPDTVKFIADNAFKESYSLEDIYLTKNVSYIGKSAFKDSKDLTIHAPTDSYAHTFATENKITFKATDD</sequence>
<protein>
    <submittedName>
        <fullName evidence="2">Leucine-rich repeat protein</fullName>
    </submittedName>
</protein>
<dbReference type="InterPro" id="IPR026906">
    <property type="entry name" value="LRR_5"/>
</dbReference>
<dbReference type="Pfam" id="PF13306">
    <property type="entry name" value="LRR_5"/>
    <property type="match status" value="2"/>
</dbReference>
<dbReference type="Proteomes" id="UP001490816">
    <property type="component" value="Unassembled WGS sequence"/>
</dbReference>